<dbReference type="SUPFAM" id="SSF52540">
    <property type="entry name" value="P-loop containing nucleoside triphosphate hydrolases"/>
    <property type="match status" value="1"/>
</dbReference>
<comment type="caution">
    <text evidence="2">The sequence shown here is derived from an EMBL/GenBank/DDBJ whole genome shotgun (WGS) entry which is preliminary data.</text>
</comment>
<reference evidence="2 3" key="1">
    <citation type="journal article" date="2015" name="Genome Announc.">
        <title>Draft Genome Sequence of Cyanobacterium Hassallia byssoidea Strain VB512170, Isolated from Monuments in India.</title>
        <authorList>
            <person name="Singh D."/>
            <person name="Chandrababunaidu M.M."/>
            <person name="Panda A."/>
            <person name="Sen D."/>
            <person name="Bhattacharyya S."/>
            <person name="Adhikary S.P."/>
            <person name="Tripathy S."/>
        </authorList>
    </citation>
    <scope>NUCLEOTIDE SEQUENCE [LARGE SCALE GENOMIC DNA]</scope>
    <source>
        <strain evidence="2 3">VB512170</strain>
    </source>
</reference>
<dbReference type="AlphaFoldDB" id="A0A846HJA8"/>
<keyword evidence="1" id="KW-0812">Transmembrane</keyword>
<evidence type="ECO:0000256" key="1">
    <source>
        <dbReference type="SAM" id="Phobius"/>
    </source>
</evidence>
<keyword evidence="1" id="KW-1133">Transmembrane helix</keyword>
<evidence type="ECO:0000313" key="3">
    <source>
        <dbReference type="Proteomes" id="UP000031549"/>
    </source>
</evidence>
<dbReference type="Gene3D" id="3.40.50.300">
    <property type="entry name" value="P-loop containing nucleotide triphosphate hydrolases"/>
    <property type="match status" value="1"/>
</dbReference>
<accession>A0A846HJA8</accession>
<dbReference type="RefSeq" id="WP_052324822.1">
    <property type="nucleotide sequence ID" value="NZ_JTCM02000127.1"/>
</dbReference>
<name>A0A846HJA8_9CYAN</name>
<dbReference type="InterPro" id="IPR027417">
    <property type="entry name" value="P-loop_NTPase"/>
</dbReference>
<protein>
    <submittedName>
        <fullName evidence="2">Uncharacterized protein</fullName>
    </submittedName>
</protein>
<keyword evidence="1" id="KW-0472">Membrane</keyword>
<organism evidence="2 3">
    <name type="scientific">Hassallia byssoidea VB512170</name>
    <dbReference type="NCBI Taxonomy" id="1304833"/>
    <lineage>
        <taxon>Bacteria</taxon>
        <taxon>Bacillati</taxon>
        <taxon>Cyanobacteriota</taxon>
        <taxon>Cyanophyceae</taxon>
        <taxon>Nostocales</taxon>
        <taxon>Tolypothrichaceae</taxon>
        <taxon>Hassallia</taxon>
    </lineage>
</organism>
<dbReference type="Proteomes" id="UP000031549">
    <property type="component" value="Unassembled WGS sequence"/>
</dbReference>
<sequence>MKNYSIITLGASGSGKTIFLASLFKVFSIQGKFGFSLDVQDSSKRMVMNKVFADLTTGEQWPLGTRNISEWALTAYVNNSEISKVPACKITYVDYKGGLITDVSTKDEENYGGYNDLETYVKEADAVLVILDGQKLLSLMQDHDLTNKVVFRWLNEDLSALMQMVDKCNKYIPVHFIISKWDLLEGSYSLPDVKKRLLNNVPEFYNVVDNRRKVSCPVRLIPVSSLGKGFAVLQPDGQMKKLSVNPHPMNVECPLAFALTDKLPNPGRSKQKPFKPTVWDWIVIGLCIALIQPSNGFVLIIAIVYFGFRLLRNKKQRLNEISSSEEAFEQILSKCQEIKKQFNADFPDSDLAKIPSFKSR</sequence>
<gene>
    <name evidence="2" type="ORF">PI95_030380</name>
</gene>
<dbReference type="EMBL" id="JTCM02000127">
    <property type="protein sequence ID" value="NEU76700.1"/>
    <property type="molecule type" value="Genomic_DNA"/>
</dbReference>
<evidence type="ECO:0000313" key="2">
    <source>
        <dbReference type="EMBL" id="NEU76700.1"/>
    </source>
</evidence>
<keyword evidence="3" id="KW-1185">Reference proteome</keyword>
<proteinExistence type="predicted"/>
<feature type="transmembrane region" description="Helical" evidence="1">
    <location>
        <begin position="278"/>
        <end position="308"/>
    </location>
</feature>